<feature type="compositionally biased region" description="Basic residues" evidence="1">
    <location>
        <begin position="659"/>
        <end position="669"/>
    </location>
</feature>
<feature type="compositionally biased region" description="Low complexity" evidence="1">
    <location>
        <begin position="126"/>
        <end position="139"/>
    </location>
</feature>
<feature type="region of interest" description="Disordered" evidence="1">
    <location>
        <begin position="203"/>
        <end position="239"/>
    </location>
</feature>
<proteinExistence type="predicted"/>
<feature type="compositionally biased region" description="Low complexity" evidence="1">
    <location>
        <begin position="718"/>
        <end position="731"/>
    </location>
</feature>
<accession>A0A401H3K9</accession>
<sequence>MSAYYRDHLTFPNLLYPGDTIANTPRVDANDAHVVDGVQPATDVTQYHSSGPARLCSVRGCGSELPNDYAHKMCETCRGRHRVYANTKRAKRKMEKAAMGLQNGHVVWMPPDDTTEDDGGDAGHHQSQLPPLLQPQSQQAGASVVPRDRVPGSDEPRTPSASAASTQFPFSDPSWDHAIDPRLFSQTSELAGALILPTSTSSLEAHAVQQQHHEQQQQEQPSAASPDSASQSSSRFPSVVDGSLPPRFCSIKGCKALVPANSFFRMCSPCRDRYRNYGTTKRAKWKREKEVAVAELQQMRTEEEKRRADAGLPPLPERDVEWREYQADGLGVNQAASTSAPDAGGEVLHAPRMCTVSHCREILPGGYQYLRCERHRIQNRHHSKLKRVRDKEVKAQAYDGWAAAVSGRSGDDAEFSKEGSEGTFDTSMEMAMEHTPEVDAEDAAQRMGTPADTPLGEPSTGIPPAARGSRRTNHVCSIKACFNLLSPSNPWKMCDSCRARDRAIRRYKALRDSGIFVEPPPEIKQIKERRKRGEGRDTAKKIKSKKKKKNAVVSTKQSSTGETSSMIAGAEPGAASSTQPDVAREAQADFDLDVPGHLVFIDPLLPGPAEERTNAVSMSSTSVAPATDTGAAASSAAAPQEPLPEATASRTAPSEAAPRARKKRMKRKDKVAELINKTASTVPAVPGGTDSAAPTVPSSNTDPLAASTSMVPPQPGVSSDASAPAAPSADANGNSEPNQNGAYLAPSYHMPYYIPPPYNMQPYPAGSSSPPYPYSAAYSYMRPPYGPSPMYQVPYPPYGPPYPYPPQPYTQPYPPRSYVTSPPPPDPPTPNQPLFSVSSTFVSRAEYAAQNTHTNTTSYTAAAEAASYYSTFSARTGEPHHRAPHAPSLLRRKRALDAQNVAAEASKRQVVEAAGNEGVPSSVPIVAPSVPNTPAVAAPPPAEISDNLPSVVDPVPPDNNQLVEPANAIVLTCSNKTCHRIVPANNVGTLCARCKERMKKRQIKAKHRFKLEPRKFLGRPSDGSGTEQVAHVGGERGDAGDE</sequence>
<feature type="compositionally biased region" description="Low complexity" evidence="1">
    <location>
        <begin position="217"/>
        <end position="239"/>
    </location>
</feature>
<reference evidence="2 3" key="1">
    <citation type="journal article" date="2018" name="Sci. Rep.">
        <title>Genome sequence of the cauliflower mushroom Sparassis crispa (Hanabiratake) and its association with beneficial usage.</title>
        <authorList>
            <person name="Kiyama R."/>
            <person name="Furutani Y."/>
            <person name="Kawaguchi K."/>
            <person name="Nakanishi T."/>
        </authorList>
    </citation>
    <scope>NUCLEOTIDE SEQUENCE [LARGE SCALE GENOMIC DNA]</scope>
</reference>
<feature type="compositionally biased region" description="Polar residues" evidence="1">
    <location>
        <begin position="552"/>
        <end position="566"/>
    </location>
</feature>
<dbReference type="STRING" id="139825.A0A401H3K9"/>
<feature type="compositionally biased region" description="Pro residues" evidence="1">
    <location>
        <begin position="806"/>
        <end position="831"/>
    </location>
</feature>
<dbReference type="OrthoDB" id="3070249at2759"/>
<feature type="compositionally biased region" description="Basic residues" evidence="1">
    <location>
        <begin position="541"/>
        <end position="550"/>
    </location>
</feature>
<feature type="compositionally biased region" description="Low complexity" evidence="1">
    <location>
        <begin position="624"/>
        <end position="648"/>
    </location>
</feature>
<feature type="region of interest" description="Disordered" evidence="1">
    <location>
        <begin position="611"/>
        <end position="742"/>
    </location>
</feature>
<dbReference type="GeneID" id="38785934"/>
<protein>
    <submittedName>
        <fullName evidence="2">Uncharacterized protein</fullName>
    </submittedName>
</protein>
<keyword evidence="3" id="KW-1185">Reference proteome</keyword>
<feature type="region of interest" description="Disordered" evidence="1">
    <location>
        <begin position="437"/>
        <end position="469"/>
    </location>
</feature>
<comment type="caution">
    <text evidence="2">The sequence shown here is derived from an EMBL/GenBank/DDBJ whole genome shotgun (WGS) entry which is preliminary data.</text>
</comment>
<dbReference type="Proteomes" id="UP000287166">
    <property type="component" value="Unassembled WGS sequence"/>
</dbReference>
<dbReference type="AlphaFoldDB" id="A0A401H3K9"/>
<feature type="compositionally biased region" description="Basic and acidic residues" evidence="1">
    <location>
        <begin position="146"/>
        <end position="157"/>
    </location>
</feature>
<feature type="region of interest" description="Disordered" evidence="1">
    <location>
        <begin position="806"/>
        <end position="832"/>
    </location>
</feature>
<feature type="compositionally biased region" description="Polar residues" evidence="1">
    <location>
        <begin position="732"/>
        <end position="741"/>
    </location>
</feature>
<feature type="compositionally biased region" description="Polar residues" evidence="1">
    <location>
        <begin position="159"/>
        <end position="169"/>
    </location>
</feature>
<name>A0A401H3K9_9APHY</name>
<evidence type="ECO:0000256" key="1">
    <source>
        <dbReference type="SAM" id="MobiDB-lite"/>
    </source>
</evidence>
<organism evidence="2 3">
    <name type="scientific">Sparassis crispa</name>
    <dbReference type="NCBI Taxonomy" id="139825"/>
    <lineage>
        <taxon>Eukaryota</taxon>
        <taxon>Fungi</taxon>
        <taxon>Dikarya</taxon>
        <taxon>Basidiomycota</taxon>
        <taxon>Agaricomycotina</taxon>
        <taxon>Agaricomycetes</taxon>
        <taxon>Polyporales</taxon>
        <taxon>Sparassidaceae</taxon>
        <taxon>Sparassis</taxon>
    </lineage>
</organism>
<feature type="region of interest" description="Disordered" evidence="1">
    <location>
        <begin position="1014"/>
        <end position="1042"/>
    </location>
</feature>
<feature type="compositionally biased region" description="Polar residues" evidence="1">
    <location>
        <begin position="614"/>
        <end position="623"/>
    </location>
</feature>
<gene>
    <name evidence="2" type="ORF">SCP_1500190</name>
</gene>
<feature type="region of interest" description="Disordered" evidence="1">
    <location>
        <begin position="101"/>
        <end position="174"/>
    </location>
</feature>
<feature type="region of interest" description="Disordered" evidence="1">
    <location>
        <begin position="527"/>
        <end position="582"/>
    </location>
</feature>
<dbReference type="RefSeq" id="XP_027619930.1">
    <property type="nucleotide sequence ID" value="XM_027764129.1"/>
</dbReference>
<evidence type="ECO:0000313" key="2">
    <source>
        <dbReference type="EMBL" id="GBE89017.1"/>
    </source>
</evidence>
<dbReference type="InParanoid" id="A0A401H3K9"/>
<feature type="compositionally biased region" description="Basic and acidic residues" evidence="1">
    <location>
        <begin position="1033"/>
        <end position="1042"/>
    </location>
</feature>
<evidence type="ECO:0000313" key="3">
    <source>
        <dbReference type="Proteomes" id="UP000287166"/>
    </source>
</evidence>
<dbReference type="EMBL" id="BFAD01000015">
    <property type="protein sequence ID" value="GBE89017.1"/>
    <property type="molecule type" value="Genomic_DNA"/>
</dbReference>
<feature type="compositionally biased region" description="Polar residues" evidence="1">
    <location>
        <begin position="696"/>
        <end position="711"/>
    </location>
</feature>